<evidence type="ECO:0000313" key="3">
    <source>
        <dbReference type="Proteomes" id="UP000661607"/>
    </source>
</evidence>
<keyword evidence="3" id="KW-1185">Reference proteome</keyword>
<dbReference type="CDD" id="cd00009">
    <property type="entry name" value="AAA"/>
    <property type="match status" value="1"/>
</dbReference>
<comment type="caution">
    <text evidence="2">The sequence shown here is derived from an EMBL/GenBank/DDBJ whole genome shotgun (WGS) entry which is preliminary data.</text>
</comment>
<accession>A0ABR9KJ91</accession>
<organism evidence="2 3">
    <name type="scientific">Nonomuraea africana</name>
    <dbReference type="NCBI Taxonomy" id="46171"/>
    <lineage>
        <taxon>Bacteria</taxon>
        <taxon>Bacillati</taxon>
        <taxon>Actinomycetota</taxon>
        <taxon>Actinomycetes</taxon>
        <taxon>Streptosporangiales</taxon>
        <taxon>Streptosporangiaceae</taxon>
        <taxon>Nonomuraea</taxon>
    </lineage>
</organism>
<evidence type="ECO:0000256" key="1">
    <source>
        <dbReference type="SAM" id="MobiDB-lite"/>
    </source>
</evidence>
<reference evidence="2 3" key="1">
    <citation type="submission" date="2020-10" db="EMBL/GenBank/DDBJ databases">
        <title>Sequencing the genomes of 1000 actinobacteria strains.</title>
        <authorList>
            <person name="Klenk H.-P."/>
        </authorList>
    </citation>
    <scope>NUCLEOTIDE SEQUENCE [LARGE SCALE GENOMIC DNA]</scope>
    <source>
        <strain evidence="2 3">DSM 43748</strain>
    </source>
</reference>
<dbReference type="InterPro" id="IPR027417">
    <property type="entry name" value="P-loop_NTPase"/>
</dbReference>
<dbReference type="Gene3D" id="3.40.50.300">
    <property type="entry name" value="P-loop containing nucleotide triphosphate hydrolases"/>
    <property type="match status" value="1"/>
</dbReference>
<dbReference type="SUPFAM" id="SSF52540">
    <property type="entry name" value="P-loop containing nucleoside triphosphate hydrolases"/>
    <property type="match status" value="1"/>
</dbReference>
<gene>
    <name evidence="2" type="ORF">H4W81_004862</name>
</gene>
<name>A0ABR9KJ91_9ACTN</name>
<evidence type="ECO:0000313" key="2">
    <source>
        <dbReference type="EMBL" id="MBE1562083.1"/>
    </source>
</evidence>
<dbReference type="Proteomes" id="UP000661607">
    <property type="component" value="Unassembled WGS sequence"/>
</dbReference>
<sequence>MAADERAEKRFGLLGRRLQSAREAAFVGREEELAVFGSALFGGDCSVMFVHGPGGIGKSALLRRFAQEAATVGRSVATIDGRTITASPEVFEAEAAPMLRDERTVLLIDAFEQIQGLEGWLHERFLPRMPEEALVVVAGRTPPAIAWRADPGWAHALEMMSLRDLAPAEARALVAARGVTADLQEPLLAFAGGHPLALAIGAAVAVKDRQASSRWSPDQNVVATLLDQLIGEIPSPEHRYALEVCAHTYMTTETLLREVMQDEATSRQASPGDVTQLFAWLRRLPFVESTTQGLFPHDVIREVVEADLRWRDPQGYADMHQRIHAHHVGRLCSVADRDAPDAVGSLYFLYRHNAMTSDFHHWRGQGEVQEDLFQPQDIDALIQVANAAENEESAAGAAYWAERQPQAFRLYRLTETGQPVAFCAWLRLEHLDEHELATDPITATVWAHARATTPLRAGEHLAIGRSWVLPPYRGSSPVMDLIQWRAISNCLRSERMAWSYVVIQDPDSSAGYQRHYDMHDITERPQLGGQTYGLFAHDWRAVSAQAWLERLKYLLRAGRQEHTDVPACQLAVLSHEQFTDAVRTALRQMFQPSALATNVLARSRLVTEHPASDPGAALRDLIQETINSLRDDPRSHKLHRALAMTFLRGAPAQEVAAERLGLPFTTYRRHLTSGIERVCASLWHRELYGRTPARPARRSDLPHRYRPSRTLAKNAQIR</sequence>
<evidence type="ECO:0008006" key="4">
    <source>
        <dbReference type="Google" id="ProtNLM"/>
    </source>
</evidence>
<proteinExistence type="predicted"/>
<protein>
    <recommendedName>
        <fullName evidence="4">ATP-binding protein</fullName>
    </recommendedName>
</protein>
<feature type="region of interest" description="Disordered" evidence="1">
    <location>
        <begin position="693"/>
        <end position="718"/>
    </location>
</feature>
<dbReference type="EMBL" id="JADBEF010000001">
    <property type="protein sequence ID" value="MBE1562083.1"/>
    <property type="molecule type" value="Genomic_DNA"/>
</dbReference>
<dbReference type="RefSeq" id="WP_192776886.1">
    <property type="nucleotide sequence ID" value="NZ_BAAASY010000034.1"/>
</dbReference>